<dbReference type="EMBL" id="CAICTM010001127">
    <property type="protein sequence ID" value="CAB9520725.1"/>
    <property type="molecule type" value="Genomic_DNA"/>
</dbReference>
<comment type="caution">
    <text evidence="3">The sequence shown here is derived from an EMBL/GenBank/DDBJ whole genome shotgun (WGS) entry which is preliminary data.</text>
</comment>
<reference evidence="3" key="1">
    <citation type="submission" date="2020-06" db="EMBL/GenBank/DDBJ databases">
        <authorList>
            <consortium name="Plant Systems Biology data submission"/>
        </authorList>
    </citation>
    <scope>NUCLEOTIDE SEQUENCE</scope>
    <source>
        <strain evidence="3">D6</strain>
    </source>
</reference>
<dbReference type="GO" id="GO:0016020">
    <property type="term" value="C:membrane"/>
    <property type="evidence" value="ECO:0007669"/>
    <property type="project" value="GOC"/>
</dbReference>
<dbReference type="GO" id="GO:0051999">
    <property type="term" value="P:mannosyl-inositol phosphorylceramide biosynthetic process"/>
    <property type="evidence" value="ECO:0007669"/>
    <property type="project" value="TreeGrafter"/>
</dbReference>
<keyword evidence="4" id="KW-1185">Reference proteome</keyword>
<protein>
    <submittedName>
        <fullName evidence="3">Glycosyltransferase</fullName>
    </submittedName>
</protein>
<sequence>MSNHNNGTRGTKGRTGNVSSSNGGRNKSVFLSTFLLTSCVLVAQQLVSDVFFKSSRNLSMSGLMNALAEVDVRNVSTSFMTTLSSSINNNFMQTKDEFDQLDAGDKTTTSGLSLLELSRESARNHQDHHNCTWPFVLVEDRIMMGSTSTAKDSDDNDEAKFDLWAYESQTRKIPRVVHLAWIHDNPEGGPNNPNRGRCLHHLQARAVDKWKKAMPNYSVVLHDDYMVAKLMNQTNWPAFPELTRVLNCVKMRNAMLIDIWRALVLYQFGGIYADMDAIPTNNFSEQLIVPEADFFSFSDDWNRPSQWCFAASPGHPATYFTIHEILKRLLDLPQIEAPRLVQTTGPEALKIGYGKAFLWKDDRHTEGKHYGMFNATSIKYTRQKAGECIQGDRGDPYPYNATHNWTIGQQVKADTGDVHWTEGRLYIASKTTQR</sequence>
<dbReference type="Proteomes" id="UP001153069">
    <property type="component" value="Unassembled WGS sequence"/>
</dbReference>
<accession>A0A9N8EHY9</accession>
<evidence type="ECO:0000256" key="1">
    <source>
        <dbReference type="ARBA" id="ARBA00022679"/>
    </source>
</evidence>
<feature type="region of interest" description="Disordered" evidence="2">
    <location>
        <begin position="1"/>
        <end position="22"/>
    </location>
</feature>
<dbReference type="Gene3D" id="3.90.550.20">
    <property type="match status" value="1"/>
</dbReference>
<dbReference type="PANTHER" id="PTHR32385">
    <property type="entry name" value="MANNOSYL PHOSPHORYLINOSITOL CERAMIDE SYNTHASE"/>
    <property type="match status" value="1"/>
</dbReference>
<organism evidence="3 4">
    <name type="scientific">Seminavis robusta</name>
    <dbReference type="NCBI Taxonomy" id="568900"/>
    <lineage>
        <taxon>Eukaryota</taxon>
        <taxon>Sar</taxon>
        <taxon>Stramenopiles</taxon>
        <taxon>Ochrophyta</taxon>
        <taxon>Bacillariophyta</taxon>
        <taxon>Bacillariophyceae</taxon>
        <taxon>Bacillariophycidae</taxon>
        <taxon>Naviculales</taxon>
        <taxon>Naviculaceae</taxon>
        <taxon>Seminavis</taxon>
    </lineage>
</organism>
<gene>
    <name evidence="3" type="ORF">SEMRO_1129_G244360.1</name>
</gene>
<evidence type="ECO:0000313" key="3">
    <source>
        <dbReference type="EMBL" id="CAB9520725.1"/>
    </source>
</evidence>
<keyword evidence="1" id="KW-0808">Transferase</keyword>
<evidence type="ECO:0000313" key="4">
    <source>
        <dbReference type="Proteomes" id="UP001153069"/>
    </source>
</evidence>
<feature type="compositionally biased region" description="Low complexity" evidence="2">
    <location>
        <begin position="1"/>
        <end position="17"/>
    </location>
</feature>
<dbReference type="SUPFAM" id="SSF53448">
    <property type="entry name" value="Nucleotide-diphospho-sugar transferases"/>
    <property type="match status" value="1"/>
</dbReference>
<proteinExistence type="predicted"/>
<dbReference type="OrthoDB" id="3647at2759"/>
<dbReference type="PANTHER" id="PTHR32385:SF15">
    <property type="entry name" value="INOSITOL PHOSPHOCERAMIDE MANNOSYLTRANSFERASE 1"/>
    <property type="match status" value="1"/>
</dbReference>
<evidence type="ECO:0000256" key="2">
    <source>
        <dbReference type="SAM" id="MobiDB-lite"/>
    </source>
</evidence>
<dbReference type="AlphaFoldDB" id="A0A9N8EHY9"/>
<name>A0A9N8EHY9_9STRA</name>
<dbReference type="InterPro" id="IPR007577">
    <property type="entry name" value="GlycoTrfase_DXD_sugar-bd_CS"/>
</dbReference>
<dbReference type="InterPro" id="IPR051706">
    <property type="entry name" value="Glycosyltransferase_domain"/>
</dbReference>
<dbReference type="GO" id="GO:0000030">
    <property type="term" value="F:mannosyltransferase activity"/>
    <property type="evidence" value="ECO:0007669"/>
    <property type="project" value="TreeGrafter"/>
</dbReference>
<dbReference type="Pfam" id="PF04488">
    <property type="entry name" value="Gly_transf_sug"/>
    <property type="match status" value="1"/>
</dbReference>
<dbReference type="InterPro" id="IPR029044">
    <property type="entry name" value="Nucleotide-diphossugar_trans"/>
</dbReference>